<proteinExistence type="predicted"/>
<dbReference type="GO" id="GO:0005524">
    <property type="term" value="F:ATP binding"/>
    <property type="evidence" value="ECO:0007669"/>
    <property type="project" value="InterPro"/>
</dbReference>
<dbReference type="SUPFAM" id="SSF48452">
    <property type="entry name" value="TPR-like"/>
    <property type="match status" value="1"/>
</dbReference>
<reference evidence="3" key="1">
    <citation type="journal article" date="2020" name="mSystems">
        <title>Genome- and Community-Level Interaction Insights into Carbon Utilization and Element Cycling Functions of Hydrothermarchaeota in Hydrothermal Sediment.</title>
        <authorList>
            <person name="Zhou Z."/>
            <person name="Liu Y."/>
            <person name="Xu W."/>
            <person name="Pan J."/>
            <person name="Luo Z.H."/>
            <person name="Li M."/>
        </authorList>
    </citation>
    <scope>NUCLEOTIDE SEQUENCE [LARGE SCALE GENOMIC DNA]</scope>
    <source>
        <strain evidence="3">SpSt-27</strain>
    </source>
</reference>
<name>A0A7J2TAJ0_9CREN</name>
<evidence type="ECO:0000259" key="2">
    <source>
        <dbReference type="PROSITE" id="PS50011"/>
    </source>
</evidence>
<dbReference type="GO" id="GO:0004672">
    <property type="term" value="F:protein kinase activity"/>
    <property type="evidence" value="ECO:0007669"/>
    <property type="project" value="InterPro"/>
</dbReference>
<dbReference type="PANTHER" id="PTHR44167:SF24">
    <property type="entry name" value="SERINE_THREONINE-PROTEIN KINASE CHK2"/>
    <property type="match status" value="1"/>
</dbReference>
<feature type="domain" description="Protein kinase" evidence="2">
    <location>
        <begin position="27"/>
        <end position="319"/>
    </location>
</feature>
<dbReference type="AlphaFoldDB" id="A0A7J2TAJ0"/>
<dbReference type="Gene3D" id="1.10.510.10">
    <property type="entry name" value="Transferase(Phosphotransferase) domain 1"/>
    <property type="match status" value="1"/>
</dbReference>
<evidence type="ECO:0000256" key="1">
    <source>
        <dbReference type="PROSITE-ProRule" id="PRU00339"/>
    </source>
</evidence>
<dbReference type="InterPro" id="IPR000719">
    <property type="entry name" value="Prot_kinase_dom"/>
</dbReference>
<keyword evidence="1" id="KW-0802">TPR repeat</keyword>
<comment type="caution">
    <text evidence="3">The sequence shown here is derived from an EMBL/GenBank/DDBJ whole genome shotgun (WGS) entry which is preliminary data.</text>
</comment>
<protein>
    <recommendedName>
        <fullName evidence="2">Protein kinase domain-containing protein</fullName>
    </recommendedName>
</protein>
<gene>
    <name evidence="3" type="ORF">ENP99_04500</name>
</gene>
<dbReference type="PROSITE" id="PS00108">
    <property type="entry name" value="PROTEIN_KINASE_ST"/>
    <property type="match status" value="1"/>
</dbReference>
<dbReference type="EMBL" id="DSLL01000038">
    <property type="protein sequence ID" value="HEH31351.1"/>
    <property type="molecule type" value="Genomic_DNA"/>
</dbReference>
<dbReference type="InterPro" id="IPR011009">
    <property type="entry name" value="Kinase-like_dom_sf"/>
</dbReference>
<feature type="repeat" description="TPR" evidence="1">
    <location>
        <begin position="482"/>
        <end position="515"/>
    </location>
</feature>
<sequence>MKNDYEIDEELKLLVIPIEARTDYKWVPEIIKYGTGSIVMVFDTGGLPGYVACKIITGNVDERRLKNFLREIVRSLKAQGHPLIAKVYFVLGFDFPGIGKRPVIFMRFYEKNLREYMLEKKSLGVDEALALMVQIVKGLLYLKHRGFVAHQDLKPENILLENVCKEFEQEKIPHQLCYRPAISDFGLANAWLEAGIPGGTNPYRAPEQFTLYKREKAEELYKVGLFNPDVFALGAILTEMLTGKHPSGILSSEVMERSSDKAFWLEWSVDRGRRVVEVDHVDLKQLILRMLDPVPKSRPSLEEVYEGLLRILKKVNPELYERLNVLLEYYDEISREYEGLLSDINMLRYNLMKLSKLPEAKEIIVEIIENMKQRLKEFAPPKHPEDVHKYISIQGALGDLMMVIDPDRYREEVKSMGVESLNIVIQWINRIGREHTLYRDIKVPDDEARAYVLEEALELLEKVVSLQEIEALISKYNDYMKALYYYIKASRACEGANYKEALRYIDEALRYSPNNDFLLFIRALYKYHYSRILLMVEEMPYACTMMKEAIEELKNISVQEVLWEEPREWLAKAKAEYENQCKQ</sequence>
<dbReference type="PROSITE" id="PS50005">
    <property type="entry name" value="TPR"/>
    <property type="match status" value="1"/>
</dbReference>
<dbReference type="PANTHER" id="PTHR44167">
    <property type="entry name" value="OVARIAN-SPECIFIC SERINE/THREONINE-PROTEIN KINASE LOK-RELATED"/>
    <property type="match status" value="1"/>
</dbReference>
<dbReference type="SUPFAM" id="SSF56112">
    <property type="entry name" value="Protein kinase-like (PK-like)"/>
    <property type="match status" value="1"/>
</dbReference>
<dbReference type="InterPro" id="IPR019734">
    <property type="entry name" value="TPR_rpt"/>
</dbReference>
<accession>A0A7J2TAJ0</accession>
<dbReference type="Pfam" id="PF00069">
    <property type="entry name" value="Pkinase"/>
    <property type="match status" value="1"/>
</dbReference>
<dbReference type="InterPro" id="IPR008271">
    <property type="entry name" value="Ser/Thr_kinase_AS"/>
</dbReference>
<dbReference type="SMART" id="SM00220">
    <property type="entry name" value="S_TKc"/>
    <property type="match status" value="1"/>
</dbReference>
<dbReference type="PROSITE" id="PS50011">
    <property type="entry name" value="PROTEIN_KINASE_DOM"/>
    <property type="match status" value="1"/>
</dbReference>
<dbReference type="InterPro" id="IPR011990">
    <property type="entry name" value="TPR-like_helical_dom_sf"/>
</dbReference>
<evidence type="ECO:0000313" key="3">
    <source>
        <dbReference type="EMBL" id="HEH31351.1"/>
    </source>
</evidence>
<organism evidence="3">
    <name type="scientific">Ignisphaera aggregans</name>
    <dbReference type="NCBI Taxonomy" id="334771"/>
    <lineage>
        <taxon>Archaea</taxon>
        <taxon>Thermoproteota</taxon>
        <taxon>Thermoprotei</taxon>
        <taxon>Desulfurococcales</taxon>
        <taxon>Desulfurococcaceae</taxon>
        <taxon>Ignisphaera</taxon>
    </lineage>
</organism>